<dbReference type="InterPro" id="IPR055066">
    <property type="entry name" value="AASDHPPT_N"/>
</dbReference>
<gene>
    <name evidence="9" type="ORF">EIM92_05535</name>
</gene>
<dbReference type="AlphaFoldDB" id="A0A3Q8S9Z2"/>
<evidence type="ECO:0000313" key="10">
    <source>
        <dbReference type="Proteomes" id="UP000273145"/>
    </source>
</evidence>
<keyword evidence="10" id="KW-1185">Reference proteome</keyword>
<dbReference type="PANTHER" id="PTHR12215:SF10">
    <property type="entry name" value="L-AMINOADIPATE-SEMIALDEHYDE DEHYDROGENASE-PHOSPHOPANTETHEINYL TRANSFERASE"/>
    <property type="match status" value="1"/>
</dbReference>
<dbReference type="OrthoDB" id="9808281at2"/>
<comment type="similarity">
    <text evidence="2">Belongs to the P-Pant transferase superfamily. Gsp/Sfp/HetI/AcpT family.</text>
</comment>
<dbReference type="GO" id="GO:0008897">
    <property type="term" value="F:holo-[acyl-carrier-protein] synthase activity"/>
    <property type="evidence" value="ECO:0007669"/>
    <property type="project" value="InterPro"/>
</dbReference>
<evidence type="ECO:0000259" key="7">
    <source>
        <dbReference type="Pfam" id="PF01648"/>
    </source>
</evidence>
<evidence type="ECO:0000256" key="2">
    <source>
        <dbReference type="ARBA" id="ARBA00010990"/>
    </source>
</evidence>
<keyword evidence="6" id="KW-0045">Antibiotic biosynthesis</keyword>
<dbReference type="GO" id="GO:0006633">
    <property type="term" value="P:fatty acid biosynthetic process"/>
    <property type="evidence" value="ECO:0007669"/>
    <property type="project" value="InterPro"/>
</dbReference>
<reference evidence="9 10" key="1">
    <citation type="submission" date="2018-11" db="EMBL/GenBank/DDBJ databases">
        <title>Genome sequencing of Paenibacillus lentus DSM25539(T).</title>
        <authorList>
            <person name="Kook J.-K."/>
            <person name="Park S.-N."/>
            <person name="Lim Y.K."/>
        </authorList>
    </citation>
    <scope>NUCLEOTIDE SEQUENCE [LARGE SCALE GENOMIC DNA]</scope>
    <source>
        <strain evidence="9 10">DSM 25539</strain>
    </source>
</reference>
<evidence type="ECO:0000256" key="3">
    <source>
        <dbReference type="ARBA" id="ARBA00022679"/>
    </source>
</evidence>
<dbReference type="Proteomes" id="UP000273145">
    <property type="component" value="Chromosome"/>
</dbReference>
<evidence type="ECO:0000256" key="6">
    <source>
        <dbReference type="ARBA" id="ARBA00023194"/>
    </source>
</evidence>
<dbReference type="InterPro" id="IPR004568">
    <property type="entry name" value="Ppantetheine-prot_Trfase_dom"/>
</dbReference>
<organism evidence="9 10">
    <name type="scientific">Paenibacillus lentus</name>
    <dbReference type="NCBI Taxonomy" id="1338368"/>
    <lineage>
        <taxon>Bacteria</taxon>
        <taxon>Bacillati</taxon>
        <taxon>Bacillota</taxon>
        <taxon>Bacilli</taxon>
        <taxon>Bacillales</taxon>
        <taxon>Paenibacillaceae</taxon>
        <taxon>Paenibacillus</taxon>
    </lineage>
</organism>
<dbReference type="GO" id="GO:0019878">
    <property type="term" value="P:lysine biosynthetic process via aminoadipic acid"/>
    <property type="evidence" value="ECO:0007669"/>
    <property type="project" value="TreeGrafter"/>
</dbReference>
<dbReference type="SUPFAM" id="SSF56214">
    <property type="entry name" value="4'-phosphopantetheinyl transferase"/>
    <property type="match status" value="2"/>
</dbReference>
<dbReference type="Pfam" id="PF01648">
    <property type="entry name" value="ACPS"/>
    <property type="match status" value="1"/>
</dbReference>
<dbReference type="NCBIfam" id="TIGR00556">
    <property type="entry name" value="pantethn_trn"/>
    <property type="match status" value="1"/>
</dbReference>
<dbReference type="PANTHER" id="PTHR12215">
    <property type="entry name" value="PHOSPHOPANTETHEINE TRANSFERASE"/>
    <property type="match status" value="1"/>
</dbReference>
<evidence type="ECO:0000256" key="5">
    <source>
        <dbReference type="ARBA" id="ARBA00022842"/>
    </source>
</evidence>
<dbReference type="InterPro" id="IPR050559">
    <property type="entry name" value="P-Pant_transferase_sf"/>
</dbReference>
<keyword evidence="4" id="KW-0479">Metal-binding</keyword>
<keyword evidence="5" id="KW-0460">Magnesium</keyword>
<dbReference type="GO" id="GO:0005829">
    <property type="term" value="C:cytosol"/>
    <property type="evidence" value="ECO:0007669"/>
    <property type="project" value="TreeGrafter"/>
</dbReference>
<evidence type="ECO:0000313" key="9">
    <source>
        <dbReference type="EMBL" id="AZK45736.1"/>
    </source>
</evidence>
<dbReference type="EMBL" id="CP034248">
    <property type="protein sequence ID" value="AZK45736.1"/>
    <property type="molecule type" value="Genomic_DNA"/>
</dbReference>
<dbReference type="GO" id="GO:0017000">
    <property type="term" value="P:antibiotic biosynthetic process"/>
    <property type="evidence" value="ECO:0007669"/>
    <property type="project" value="UniProtKB-KW"/>
</dbReference>
<protein>
    <submittedName>
        <fullName evidence="9">4'-phosphopantetheinyl transferase superfamily protein</fullName>
    </submittedName>
</protein>
<dbReference type="InterPro" id="IPR037143">
    <property type="entry name" value="4-PPantetheinyl_Trfase_dom_sf"/>
</dbReference>
<feature type="domain" description="4'-phosphopantetheinyl transferase" evidence="7">
    <location>
        <begin position="104"/>
        <end position="205"/>
    </location>
</feature>
<evidence type="ECO:0000256" key="4">
    <source>
        <dbReference type="ARBA" id="ARBA00022723"/>
    </source>
</evidence>
<dbReference type="InterPro" id="IPR008278">
    <property type="entry name" value="4-PPantetheinyl_Trfase_dom"/>
</dbReference>
<name>A0A3Q8S9Z2_9BACL</name>
<dbReference type="GO" id="GO:0000287">
    <property type="term" value="F:magnesium ion binding"/>
    <property type="evidence" value="ECO:0007669"/>
    <property type="project" value="InterPro"/>
</dbReference>
<dbReference type="RefSeq" id="WP_125081834.1">
    <property type="nucleotide sequence ID" value="NZ_CP034248.1"/>
</dbReference>
<comment type="cofactor">
    <cofactor evidence="1">
        <name>Mg(2+)</name>
        <dbReference type="ChEBI" id="CHEBI:18420"/>
    </cofactor>
</comment>
<feature type="domain" description="4'-phosphopantetheinyl transferase N-terminal" evidence="8">
    <location>
        <begin position="21"/>
        <end position="99"/>
    </location>
</feature>
<proteinExistence type="inferred from homology"/>
<dbReference type="Gene3D" id="3.90.470.20">
    <property type="entry name" value="4'-phosphopantetheinyl transferase domain"/>
    <property type="match status" value="2"/>
</dbReference>
<dbReference type="KEGG" id="plen:EIM92_05535"/>
<sequence length="231" mass="27020">MMEIYGVQLEPNITSLSIWSLIEVLPLERQERIHRFIRKEDALRTLTADILSRLLICSRLNMKNRDICLIQNAYGKPLLKEDYGLHFNNSHSGKWVVCAIDEAPVGIDVEEVKEIDLGLAERFFSKQECIDLHRLQDDNRLSYFFDLWTLKESYIKAAGMGLSLPLDSFSIRVSPERIELNTRNELNCCSFRQYDIDSAYKLSVCAMHDRLPDHIRMLSMDELHKRFMTYV</sequence>
<dbReference type="Pfam" id="PF22624">
    <property type="entry name" value="AASDHPPT_N"/>
    <property type="match status" value="1"/>
</dbReference>
<evidence type="ECO:0000256" key="1">
    <source>
        <dbReference type="ARBA" id="ARBA00001946"/>
    </source>
</evidence>
<evidence type="ECO:0000259" key="8">
    <source>
        <dbReference type="Pfam" id="PF22624"/>
    </source>
</evidence>
<accession>A0A3Q8S9Z2</accession>
<keyword evidence="3 9" id="KW-0808">Transferase</keyword>